<dbReference type="Proteomes" id="UP000719267">
    <property type="component" value="Unassembled WGS sequence"/>
</dbReference>
<keyword evidence="1" id="KW-1133">Transmembrane helix</keyword>
<evidence type="ECO:0000259" key="2">
    <source>
        <dbReference type="Pfam" id="PF02698"/>
    </source>
</evidence>
<dbReference type="InterPro" id="IPR003848">
    <property type="entry name" value="DUF218"/>
</dbReference>
<dbReference type="CDD" id="cd06259">
    <property type="entry name" value="YdcF-like"/>
    <property type="match status" value="1"/>
</dbReference>
<protein>
    <submittedName>
        <fullName evidence="3">YdcF family protein</fullName>
    </submittedName>
</protein>
<evidence type="ECO:0000313" key="3">
    <source>
        <dbReference type="EMBL" id="MBW2961090.1"/>
    </source>
</evidence>
<proteinExistence type="predicted"/>
<comment type="caution">
    <text evidence="3">The sequence shown here is derived from an EMBL/GenBank/DDBJ whole genome shotgun (WGS) entry which is preliminary data.</text>
</comment>
<gene>
    <name evidence="3" type="ORF">KW502_04670</name>
</gene>
<evidence type="ECO:0000256" key="1">
    <source>
        <dbReference type="SAM" id="Phobius"/>
    </source>
</evidence>
<dbReference type="Pfam" id="PF02698">
    <property type="entry name" value="DUF218"/>
    <property type="match status" value="1"/>
</dbReference>
<dbReference type="RefSeq" id="WP_219039378.1">
    <property type="nucleotide sequence ID" value="NZ_JAHWDF010000004.1"/>
</dbReference>
<keyword evidence="1" id="KW-0472">Membrane</keyword>
<evidence type="ECO:0000313" key="4">
    <source>
        <dbReference type="Proteomes" id="UP000719267"/>
    </source>
</evidence>
<reference evidence="3 4" key="1">
    <citation type="submission" date="2021-07" db="EMBL/GenBank/DDBJ databases">
        <title>Mesonia aestuariivivens sp. nov., isolated from a tidal flat.</title>
        <authorList>
            <person name="Kim Y.-O."/>
            <person name="Yoon J.-H."/>
        </authorList>
    </citation>
    <scope>NUCLEOTIDE SEQUENCE [LARGE SCALE GENOMIC DNA]</scope>
    <source>
        <strain evidence="3 4">JHPTF-M18</strain>
    </source>
</reference>
<dbReference type="PANTHER" id="PTHR30336:SF6">
    <property type="entry name" value="INTEGRAL MEMBRANE PROTEIN"/>
    <property type="match status" value="1"/>
</dbReference>
<dbReference type="PANTHER" id="PTHR30336">
    <property type="entry name" value="INNER MEMBRANE PROTEIN, PROBABLE PERMEASE"/>
    <property type="match status" value="1"/>
</dbReference>
<sequence>MINVKKIIYLFFTFCLVVILAVFIINSHITSSTSNGIYTKISEIPSRKVGLLLGTSKYISQHQLNLYYTYRIEAAVKLFKSGQIKYILISGDNGSKNYNEPEMMKKDLMKNGIPEDKIFLDYAGFRTLDSVLRAHKIFGLKTFTVISQKFHNERALYLAKNFGIHAIAFNAQDVNINYGFKTQLREKLARTKMMLDLVFGVQPKYLGDKIKIE</sequence>
<organism evidence="3 4">
    <name type="scientific">Mesonia aestuariivivens</name>
    <dbReference type="NCBI Taxonomy" id="2796128"/>
    <lineage>
        <taxon>Bacteria</taxon>
        <taxon>Pseudomonadati</taxon>
        <taxon>Bacteroidota</taxon>
        <taxon>Flavobacteriia</taxon>
        <taxon>Flavobacteriales</taxon>
        <taxon>Flavobacteriaceae</taxon>
        <taxon>Mesonia</taxon>
    </lineage>
</organism>
<keyword evidence="1" id="KW-0812">Transmembrane</keyword>
<feature type="domain" description="DUF218" evidence="2">
    <location>
        <begin position="68"/>
        <end position="179"/>
    </location>
</feature>
<keyword evidence="4" id="KW-1185">Reference proteome</keyword>
<dbReference type="InterPro" id="IPR051599">
    <property type="entry name" value="Cell_Envelope_Assoc"/>
</dbReference>
<feature type="transmembrane region" description="Helical" evidence="1">
    <location>
        <begin position="7"/>
        <end position="25"/>
    </location>
</feature>
<dbReference type="EMBL" id="JAHWDF010000004">
    <property type="protein sequence ID" value="MBW2961090.1"/>
    <property type="molecule type" value="Genomic_DNA"/>
</dbReference>
<name>A0ABS6VZR0_9FLAO</name>
<accession>A0ABS6VZR0</accession>